<dbReference type="EMBL" id="QUSK01000013">
    <property type="protein sequence ID" value="RGD76368.1"/>
    <property type="molecule type" value="Genomic_DNA"/>
</dbReference>
<name>A0A3E3E5A9_9FIRM</name>
<evidence type="ECO:0000313" key="2">
    <source>
        <dbReference type="Proteomes" id="UP000260721"/>
    </source>
</evidence>
<dbReference type="Proteomes" id="UP000260721">
    <property type="component" value="Unassembled WGS sequence"/>
</dbReference>
<comment type="caution">
    <text evidence="1">The sequence shown here is derived from an EMBL/GenBank/DDBJ whole genome shotgun (WGS) entry which is preliminary data.</text>
</comment>
<organism evidence="1 2">
    <name type="scientific">Faecalicoccus pleomorphus</name>
    <dbReference type="NCBI Taxonomy" id="1323"/>
    <lineage>
        <taxon>Bacteria</taxon>
        <taxon>Bacillati</taxon>
        <taxon>Bacillota</taxon>
        <taxon>Erysipelotrichia</taxon>
        <taxon>Erysipelotrichales</taxon>
        <taxon>Erysipelotrichaceae</taxon>
        <taxon>Faecalicoccus</taxon>
    </lineage>
</organism>
<dbReference type="RefSeq" id="WP_117446306.1">
    <property type="nucleotide sequence ID" value="NZ_QUSK01000013.1"/>
</dbReference>
<sequence>MITREKCEQAYIDLEISREVLKRALESNCELINPANIFDKALVTFARLIHEHFDNPPLVIDDLKMDQEVYDESLDETVLVLGVDKQKNSILLSRFDRKSYFECEFETDRYYRRKKHG</sequence>
<evidence type="ECO:0000313" key="1">
    <source>
        <dbReference type="EMBL" id="RGD76368.1"/>
    </source>
</evidence>
<dbReference type="AlphaFoldDB" id="A0A3E3E5A9"/>
<accession>A0A3E3E5A9</accession>
<reference evidence="1 2" key="1">
    <citation type="submission" date="2018-08" db="EMBL/GenBank/DDBJ databases">
        <title>A genome reference for cultivated species of the human gut microbiota.</title>
        <authorList>
            <person name="Zou Y."/>
            <person name="Xue W."/>
            <person name="Luo G."/>
        </authorList>
    </citation>
    <scope>NUCLEOTIDE SEQUENCE [LARGE SCALE GENOMIC DNA]</scope>
    <source>
        <strain evidence="1 2">TF08-11</strain>
    </source>
</reference>
<proteinExistence type="predicted"/>
<gene>
    <name evidence="1" type="ORF">DXC78_06675</name>
</gene>
<protein>
    <submittedName>
        <fullName evidence="1">Uncharacterized protein</fullName>
    </submittedName>
</protein>